<dbReference type="Pfam" id="PF02826">
    <property type="entry name" value="2-Hacid_dh_C"/>
    <property type="match status" value="1"/>
</dbReference>
<dbReference type="FunFam" id="3.30.70.260:FF:000008">
    <property type="entry name" value="D-3-phosphoglycerate dehydrogenase, chloroplastic"/>
    <property type="match status" value="1"/>
</dbReference>
<dbReference type="InterPro" id="IPR029752">
    <property type="entry name" value="D-isomer_DH_CS1"/>
</dbReference>
<dbReference type="SUPFAM" id="SSF55021">
    <property type="entry name" value="ACT-like"/>
    <property type="match status" value="1"/>
</dbReference>
<dbReference type="OrthoDB" id="298012at2759"/>
<dbReference type="InterPro" id="IPR036291">
    <property type="entry name" value="NAD(P)-bd_dom_sf"/>
</dbReference>
<dbReference type="InterPro" id="IPR045626">
    <property type="entry name" value="PGDH_ASB_dom"/>
</dbReference>
<evidence type="ECO:0000256" key="6">
    <source>
        <dbReference type="ARBA" id="ARBA00048731"/>
    </source>
</evidence>
<keyword evidence="5" id="KW-0520">NAD</keyword>
<dbReference type="Proteomes" id="UP000325315">
    <property type="component" value="Unassembled WGS sequence"/>
</dbReference>
<dbReference type="PANTHER" id="PTHR42938">
    <property type="entry name" value="FORMATE DEHYDROGENASE 1"/>
    <property type="match status" value="1"/>
</dbReference>
<evidence type="ECO:0000256" key="4">
    <source>
        <dbReference type="ARBA" id="ARBA00023002"/>
    </source>
</evidence>
<organism evidence="8 9">
    <name type="scientific">Gossypium australe</name>
    <dbReference type="NCBI Taxonomy" id="47621"/>
    <lineage>
        <taxon>Eukaryota</taxon>
        <taxon>Viridiplantae</taxon>
        <taxon>Streptophyta</taxon>
        <taxon>Embryophyta</taxon>
        <taxon>Tracheophyta</taxon>
        <taxon>Spermatophyta</taxon>
        <taxon>Magnoliopsida</taxon>
        <taxon>eudicotyledons</taxon>
        <taxon>Gunneridae</taxon>
        <taxon>Pentapetalae</taxon>
        <taxon>rosids</taxon>
        <taxon>malvids</taxon>
        <taxon>Malvales</taxon>
        <taxon>Malvaceae</taxon>
        <taxon>Malvoideae</taxon>
        <taxon>Gossypium</taxon>
    </lineage>
</organism>
<dbReference type="PROSITE" id="PS00065">
    <property type="entry name" value="D_2_HYDROXYACID_DH_1"/>
    <property type="match status" value="1"/>
</dbReference>
<dbReference type="InterPro" id="IPR045865">
    <property type="entry name" value="ACT-like_dom_sf"/>
</dbReference>
<dbReference type="EMBL" id="SMMG02000004">
    <property type="protein sequence ID" value="KAA3476488.1"/>
    <property type="molecule type" value="Genomic_DNA"/>
</dbReference>
<dbReference type="Pfam" id="PF01842">
    <property type="entry name" value="ACT"/>
    <property type="match status" value="1"/>
</dbReference>
<dbReference type="GO" id="GO:0051287">
    <property type="term" value="F:NAD binding"/>
    <property type="evidence" value="ECO:0007669"/>
    <property type="project" value="InterPro"/>
</dbReference>
<dbReference type="Pfam" id="PF19304">
    <property type="entry name" value="PGDH_inter"/>
    <property type="match status" value="1"/>
</dbReference>
<accession>A0A5B6W5L5</accession>
<evidence type="ECO:0000256" key="5">
    <source>
        <dbReference type="ARBA" id="ARBA00023027"/>
    </source>
</evidence>
<dbReference type="InterPro" id="IPR006139">
    <property type="entry name" value="D-isomer_2_OHA_DH_cat_dom"/>
</dbReference>
<dbReference type="FunFam" id="3.30.1330.90:FF:000003">
    <property type="entry name" value="D-3-phosphoglycerate dehydrogenase"/>
    <property type="match status" value="1"/>
</dbReference>
<gene>
    <name evidence="8" type="ORF">EPI10_010467</name>
</gene>
<dbReference type="Gene3D" id="3.40.50.720">
    <property type="entry name" value="NAD(P)-binding Rossmann-like Domain"/>
    <property type="match status" value="2"/>
</dbReference>
<dbReference type="GO" id="GO:0004617">
    <property type="term" value="F:phosphoglycerate dehydrogenase activity"/>
    <property type="evidence" value="ECO:0007669"/>
    <property type="project" value="UniProtKB-EC"/>
</dbReference>
<evidence type="ECO:0000256" key="1">
    <source>
        <dbReference type="ARBA" id="ARBA00005216"/>
    </source>
</evidence>
<evidence type="ECO:0000259" key="7">
    <source>
        <dbReference type="PROSITE" id="PS51671"/>
    </source>
</evidence>
<reference evidence="9" key="1">
    <citation type="journal article" date="2019" name="Plant Biotechnol. J.">
        <title>Genome sequencing of the Australian wild diploid species Gossypium australe highlights disease resistance and delayed gland morphogenesis.</title>
        <authorList>
            <person name="Cai Y."/>
            <person name="Cai X."/>
            <person name="Wang Q."/>
            <person name="Wang P."/>
            <person name="Zhang Y."/>
            <person name="Cai C."/>
            <person name="Xu Y."/>
            <person name="Wang K."/>
            <person name="Zhou Z."/>
            <person name="Wang C."/>
            <person name="Geng S."/>
            <person name="Li B."/>
            <person name="Dong Q."/>
            <person name="Hou Y."/>
            <person name="Wang H."/>
            <person name="Ai P."/>
            <person name="Liu Z."/>
            <person name="Yi F."/>
            <person name="Sun M."/>
            <person name="An G."/>
            <person name="Cheng J."/>
            <person name="Zhang Y."/>
            <person name="Shi Q."/>
            <person name="Xie Y."/>
            <person name="Shi X."/>
            <person name="Chang Y."/>
            <person name="Huang F."/>
            <person name="Chen Y."/>
            <person name="Hong S."/>
            <person name="Mi L."/>
            <person name="Sun Q."/>
            <person name="Zhang L."/>
            <person name="Zhou B."/>
            <person name="Peng R."/>
            <person name="Zhang X."/>
            <person name="Liu F."/>
        </authorList>
    </citation>
    <scope>NUCLEOTIDE SEQUENCE [LARGE SCALE GENOMIC DNA]</scope>
    <source>
        <strain evidence="9">cv. PA1801</strain>
    </source>
</reference>
<dbReference type="Pfam" id="PF00389">
    <property type="entry name" value="2-Hacid_dh"/>
    <property type="match status" value="1"/>
</dbReference>
<dbReference type="SUPFAM" id="SSF52283">
    <property type="entry name" value="Formate/glycerate dehydrogenase catalytic domain-like"/>
    <property type="match status" value="1"/>
</dbReference>
<comment type="similarity">
    <text evidence="2">Belongs to the D-isomer specific 2-hydroxyacid dehydrogenase family.</text>
</comment>
<dbReference type="UniPathway" id="UPA00135">
    <property type="reaction ID" value="UER00196"/>
</dbReference>
<dbReference type="PROSITE" id="PS00670">
    <property type="entry name" value="D_2_HYDROXYACID_DH_2"/>
    <property type="match status" value="1"/>
</dbReference>
<proteinExistence type="inferred from homology"/>
<dbReference type="GO" id="GO:0009570">
    <property type="term" value="C:chloroplast stroma"/>
    <property type="evidence" value="ECO:0007669"/>
    <property type="project" value="TreeGrafter"/>
</dbReference>
<comment type="caution">
    <text evidence="8">The sequence shown here is derived from an EMBL/GenBank/DDBJ whole genome shotgun (WGS) entry which is preliminary data.</text>
</comment>
<feature type="domain" description="ACT" evidence="7">
    <location>
        <begin position="551"/>
        <end position="623"/>
    </location>
</feature>
<dbReference type="AlphaFoldDB" id="A0A5B6W5L5"/>
<evidence type="ECO:0000256" key="2">
    <source>
        <dbReference type="ARBA" id="ARBA00005854"/>
    </source>
</evidence>
<name>A0A5B6W5L5_9ROSI</name>
<dbReference type="InterPro" id="IPR002912">
    <property type="entry name" value="ACT_dom"/>
</dbReference>
<dbReference type="InterPro" id="IPR029753">
    <property type="entry name" value="D-isomer_DH_CS"/>
</dbReference>
<evidence type="ECO:0000313" key="8">
    <source>
        <dbReference type="EMBL" id="KAA3476488.1"/>
    </source>
</evidence>
<evidence type="ECO:0000256" key="3">
    <source>
        <dbReference type="ARBA" id="ARBA00013143"/>
    </source>
</evidence>
<dbReference type="FunFam" id="3.40.50.720:FF:000021">
    <property type="entry name" value="D-3-phosphoglycerate dehydrogenase"/>
    <property type="match status" value="1"/>
</dbReference>
<dbReference type="Gene3D" id="3.30.1330.90">
    <property type="entry name" value="D-3-phosphoglycerate dehydrogenase, domain 3"/>
    <property type="match status" value="1"/>
</dbReference>
<dbReference type="SUPFAM" id="SSF143548">
    <property type="entry name" value="Serine metabolism enzymes domain"/>
    <property type="match status" value="1"/>
</dbReference>
<dbReference type="PANTHER" id="PTHR42938:SF6">
    <property type="entry name" value="D-3-PHOSPHOGLYCERATE DEHYDROGENASE"/>
    <property type="match status" value="1"/>
</dbReference>
<dbReference type="EC" id="1.1.1.95" evidence="3"/>
<evidence type="ECO:0000313" key="9">
    <source>
        <dbReference type="Proteomes" id="UP000325315"/>
    </source>
</evidence>
<dbReference type="CDD" id="cd12173">
    <property type="entry name" value="PGDH_4"/>
    <property type="match status" value="1"/>
</dbReference>
<dbReference type="InterPro" id="IPR029009">
    <property type="entry name" value="ASB_dom_sf"/>
</dbReference>
<keyword evidence="9" id="KW-1185">Reference proteome</keyword>
<dbReference type="InterPro" id="IPR006140">
    <property type="entry name" value="D-isomer_DH_NAD-bd"/>
</dbReference>
<comment type="pathway">
    <text evidence="1">Amino-acid biosynthesis; L-serine biosynthesis; L-serine from 3-phospho-D-glycerate: step 1/3.</text>
</comment>
<dbReference type="SUPFAM" id="SSF51735">
    <property type="entry name" value="NAD(P)-binding Rossmann-fold domains"/>
    <property type="match status" value="1"/>
</dbReference>
<dbReference type="PROSITE" id="PS00671">
    <property type="entry name" value="D_2_HYDROXYACID_DH_3"/>
    <property type="match status" value="1"/>
</dbReference>
<dbReference type="CDD" id="cd04902">
    <property type="entry name" value="ACT_3PGDH-xct"/>
    <property type="match status" value="1"/>
</dbReference>
<protein>
    <recommendedName>
        <fullName evidence="3">phosphoglycerate dehydrogenase</fullName>
        <ecNumber evidence="3">1.1.1.95</ecNumber>
    </recommendedName>
</protein>
<dbReference type="PROSITE" id="PS51671">
    <property type="entry name" value="ACT"/>
    <property type="match status" value="1"/>
</dbReference>
<sequence>MSVISSWNLTISLNTTISLSWRSSLPSRASFPRPKKPKTLVVLATALGAKPTVLVAEKLGDAGIQLLKTFANVDCSYNLSPEELCTKISLCDALIVRSGTKVTREVFESAMGRLKVVGRAGVGIDNVDISAATEHGCLVVNAPTANTIAAAEHGIALLTAVSRNVAQADASVKAGKWERNKYVGVSLVGKTLAVMGFGKVGSEVARRAKGLGMQVIAHDPYAPADRARAISVELVSFEEALTTADFISLHMPLTPATSKMFNDEAFSRVKKGVRIINVARGGVIDEEALLRALDSGVVAQAALDVFTEEPPPQENKLVRHENVTVTPHLGASTTEAQSLYHLLDYLIWLLPFSLPLPSIGFIALYYDQEGVALEIAEAVVGALKGELAATAVNAPMVPAEVLLELSPYVALTEKLGRLAVQLVAGGSGVKFVKVTYASARGPDDLDTRLLRAMVTKGLIEPISSVFVNLVNADFIAKQRGLRLTEERIVLDGSPEKPLEFIQVRIANVESKFASAISNSGEITVEGRVKDGKPHLTKVGSFGVDVSLEGSIVLCRQSDQPGIIGKVGNILSEENVNVNFMSVGRIAPGKQAVMTIGLDEEPSRDALKKIGEITAVEEFVFLKL</sequence>
<dbReference type="Gene3D" id="3.30.70.260">
    <property type="match status" value="1"/>
</dbReference>
<keyword evidence="4" id="KW-0560">Oxidoreductase</keyword>
<comment type="catalytic activity">
    <reaction evidence="6">
        <text>(2R)-3-phosphoglycerate + NAD(+) = 3-phosphooxypyruvate + NADH + H(+)</text>
        <dbReference type="Rhea" id="RHEA:12641"/>
        <dbReference type="ChEBI" id="CHEBI:15378"/>
        <dbReference type="ChEBI" id="CHEBI:18110"/>
        <dbReference type="ChEBI" id="CHEBI:57540"/>
        <dbReference type="ChEBI" id="CHEBI:57945"/>
        <dbReference type="ChEBI" id="CHEBI:58272"/>
        <dbReference type="EC" id="1.1.1.95"/>
    </reaction>
</comment>